<protein>
    <submittedName>
        <fullName evidence="2">Acyl-CoA dehydrogenase, N-terminal domain protein</fullName>
    </submittedName>
</protein>
<dbReference type="Gene3D" id="1.10.540.10">
    <property type="entry name" value="Acyl-CoA dehydrogenase/oxidase, N-terminal domain"/>
    <property type="match status" value="1"/>
</dbReference>
<accession>X8AHR4</accession>
<sequence>MRRELFTDDHEAFRQLARDFIEKEIEPHYAEWEKAAGCRARSSKSSDRWGCWAWRSRRNTAGQAFPTTATTSSCRRKPLALW</sequence>
<dbReference type="InterPro" id="IPR037069">
    <property type="entry name" value="AcylCoA_DH/ox_N_sf"/>
</dbReference>
<dbReference type="AlphaFoldDB" id="X8AHR4"/>
<evidence type="ECO:0000313" key="2">
    <source>
        <dbReference type="EMBL" id="EUA30395.1"/>
    </source>
</evidence>
<dbReference type="GO" id="GO:0016627">
    <property type="term" value="F:oxidoreductase activity, acting on the CH-CH group of donors"/>
    <property type="evidence" value="ECO:0007669"/>
    <property type="project" value="InterPro"/>
</dbReference>
<gene>
    <name evidence="2" type="ORF">I553_4652</name>
</gene>
<reference evidence="2" key="1">
    <citation type="submission" date="2014-01" db="EMBL/GenBank/DDBJ databases">
        <authorList>
            <person name="Brown-Elliot B."/>
            <person name="Wallace R."/>
            <person name="Lenaerts A."/>
            <person name="Ordway D."/>
            <person name="DeGroote M.A."/>
            <person name="Parker T."/>
            <person name="Sizemore C."/>
            <person name="Tallon L.J."/>
            <person name="Sadzewicz L.K."/>
            <person name="Sengamalay N."/>
            <person name="Fraser C.M."/>
            <person name="Hine E."/>
            <person name="Shefchek K.A."/>
            <person name="Das S.P."/>
            <person name="Tettelin H."/>
        </authorList>
    </citation>
    <scope>NUCLEOTIDE SEQUENCE [LARGE SCALE GENOMIC DNA]</scope>
    <source>
        <strain evidence="2">4042</strain>
    </source>
</reference>
<comment type="caution">
    <text evidence="2">The sequence shown here is derived from an EMBL/GenBank/DDBJ whole genome shotgun (WGS) entry which is preliminary data.</text>
</comment>
<organism evidence="2">
    <name type="scientific">Mycobacterium xenopi 4042</name>
    <dbReference type="NCBI Taxonomy" id="1299334"/>
    <lineage>
        <taxon>Bacteria</taxon>
        <taxon>Bacillati</taxon>
        <taxon>Actinomycetota</taxon>
        <taxon>Actinomycetes</taxon>
        <taxon>Mycobacteriales</taxon>
        <taxon>Mycobacteriaceae</taxon>
        <taxon>Mycobacterium</taxon>
    </lineage>
</organism>
<dbReference type="InterPro" id="IPR013786">
    <property type="entry name" value="AcylCoA_DH/ox_N"/>
</dbReference>
<dbReference type="Pfam" id="PF02771">
    <property type="entry name" value="Acyl-CoA_dh_N"/>
    <property type="match status" value="1"/>
</dbReference>
<feature type="domain" description="Acyl-CoA dehydrogenase/oxidase N-terminal" evidence="1">
    <location>
        <begin position="7"/>
        <end position="36"/>
    </location>
</feature>
<dbReference type="GO" id="GO:0050660">
    <property type="term" value="F:flavin adenine dinucleotide binding"/>
    <property type="evidence" value="ECO:0007669"/>
    <property type="project" value="InterPro"/>
</dbReference>
<name>X8AHR4_MYCXE</name>
<dbReference type="SUPFAM" id="SSF56645">
    <property type="entry name" value="Acyl-CoA dehydrogenase NM domain-like"/>
    <property type="match status" value="1"/>
</dbReference>
<dbReference type="PATRIC" id="fig|1299334.3.peg.6325"/>
<dbReference type="InterPro" id="IPR009100">
    <property type="entry name" value="AcylCoA_DH/oxidase_NM_dom_sf"/>
</dbReference>
<evidence type="ECO:0000259" key="1">
    <source>
        <dbReference type="Pfam" id="PF02771"/>
    </source>
</evidence>
<proteinExistence type="predicted"/>
<dbReference type="EMBL" id="JAOB01000060">
    <property type="protein sequence ID" value="EUA30395.1"/>
    <property type="molecule type" value="Genomic_DNA"/>
</dbReference>